<keyword evidence="1" id="KW-0812">Transmembrane</keyword>
<organism evidence="3 4">
    <name type="scientific">Dekkera bruxellensis</name>
    <name type="common">Brettanomyces custersii</name>
    <dbReference type="NCBI Taxonomy" id="5007"/>
    <lineage>
        <taxon>Eukaryota</taxon>
        <taxon>Fungi</taxon>
        <taxon>Dikarya</taxon>
        <taxon>Ascomycota</taxon>
        <taxon>Saccharomycotina</taxon>
        <taxon>Pichiomycetes</taxon>
        <taxon>Pichiales</taxon>
        <taxon>Pichiaceae</taxon>
        <taxon>Brettanomyces</taxon>
    </lineage>
</organism>
<gene>
    <name evidence="3" type="ORF">BRETT_003125</name>
</gene>
<dbReference type="GO" id="GO:0016579">
    <property type="term" value="P:protein deubiquitination"/>
    <property type="evidence" value="ECO:0007669"/>
    <property type="project" value="InterPro"/>
</dbReference>
<accession>A0A871RCJ2</accession>
<dbReference type="PROSITE" id="PS50235">
    <property type="entry name" value="USP_3"/>
    <property type="match status" value="1"/>
</dbReference>
<sequence>MSRSSAGTSNSIDSFSPTIKSLFGVPISYRYYLDRLRILVGELQNPWTFLSITGFAVSLYIIYPSLRFKGRRNDMHFTKRPDKYTTGFINPSIDCFANSNLQALSSLPTLNVYLNVIETIFQKLRHLVLSENLSPLTANEGGVSLPDIKLHEALMTILGKLQSTIFFPRAISVWDFLHVLENIHDAHISRNQHDAHELLQLILETLMKEYTSLKTVYKSDPVFSAELKKDGIGCFPEFPFSSEVASNFRCMRCGKLSSITYNPMMISSIGLPEESSVTLSTLLKRNESEIIEDYSCMVCKVRYIFATKADLIENPKKLELVDKLQNLYDRGKILINSDLDQQLESFIDNYPGIHTSGLKSVVHREVSIVKPPQILILHLSRSIYEATHAWRNYCQVQFDTSLLLNVDQRKAAKYYNKTQLKSNPDNEYISTKRYSFTLRSVIRHIGSHSSGHYECYKRKPKYYKQLSTGKYYTREPNIIGFTNDTDITDNAGTNIPLNSNHQGNNADINGELSGDILNGAPNVQSTSNVLKKVWNERDKVLKSCLKKPFWKISDDVIKEVHESKVLSDGEGVYMLFYDRSDCLNEELL</sequence>
<dbReference type="InterPro" id="IPR028889">
    <property type="entry name" value="USP"/>
</dbReference>
<dbReference type="GO" id="GO:0005829">
    <property type="term" value="C:cytosol"/>
    <property type="evidence" value="ECO:0007669"/>
    <property type="project" value="TreeGrafter"/>
</dbReference>
<dbReference type="EMBL" id="CP063137">
    <property type="protein sequence ID" value="QOU22936.1"/>
    <property type="molecule type" value="Genomic_DNA"/>
</dbReference>
<reference evidence="3" key="2">
    <citation type="journal article" name="BMC Genomics">
        <title>New genome assemblies reveal patterns of domestication and adaptation across Brettanomyces (Dekkera) species.</title>
        <authorList>
            <person name="Roach M.J."/>
            <person name="Borneman A.R."/>
        </authorList>
    </citation>
    <scope>NUCLEOTIDE SEQUENCE</scope>
    <source>
        <strain evidence="3">UCD 2041</strain>
    </source>
</reference>
<keyword evidence="1" id="KW-0472">Membrane</keyword>
<dbReference type="AlphaFoldDB" id="A0A871RCJ2"/>
<evidence type="ECO:0000259" key="2">
    <source>
        <dbReference type="PROSITE" id="PS50235"/>
    </source>
</evidence>
<dbReference type="GO" id="GO:0004843">
    <property type="term" value="F:cysteine-type deubiquitinase activity"/>
    <property type="evidence" value="ECO:0007669"/>
    <property type="project" value="InterPro"/>
</dbReference>
<feature type="domain" description="USP" evidence="2">
    <location>
        <begin position="86"/>
        <end position="580"/>
    </location>
</feature>
<evidence type="ECO:0000256" key="1">
    <source>
        <dbReference type="SAM" id="Phobius"/>
    </source>
</evidence>
<evidence type="ECO:0000313" key="4">
    <source>
        <dbReference type="Proteomes" id="UP000663131"/>
    </source>
</evidence>
<dbReference type="InterPro" id="IPR050164">
    <property type="entry name" value="Peptidase_C19"/>
</dbReference>
<feature type="transmembrane region" description="Helical" evidence="1">
    <location>
        <begin position="47"/>
        <end position="66"/>
    </location>
</feature>
<dbReference type="InterPro" id="IPR001394">
    <property type="entry name" value="Peptidase_C19_UCH"/>
</dbReference>
<dbReference type="PANTHER" id="PTHR24006:SF827">
    <property type="entry name" value="UBIQUITIN CARBOXYL-TERMINAL HYDROLASE 34"/>
    <property type="match status" value="1"/>
</dbReference>
<evidence type="ECO:0000313" key="3">
    <source>
        <dbReference type="EMBL" id="QOU22936.1"/>
    </source>
</evidence>
<dbReference type="SUPFAM" id="SSF54001">
    <property type="entry name" value="Cysteine proteinases"/>
    <property type="match status" value="1"/>
</dbReference>
<dbReference type="Gene3D" id="3.90.70.10">
    <property type="entry name" value="Cysteine proteinases"/>
    <property type="match status" value="1"/>
</dbReference>
<name>A0A871RCJ2_DEKBR</name>
<dbReference type="KEGG" id="bbrx:BRETT_003125"/>
<proteinExistence type="predicted"/>
<reference evidence="3" key="1">
    <citation type="submission" date="2020-10" db="EMBL/GenBank/DDBJ databases">
        <authorList>
            <person name="Palmer J.M."/>
        </authorList>
    </citation>
    <scope>NUCLEOTIDE SEQUENCE</scope>
    <source>
        <strain evidence="3">UCD 2041</strain>
    </source>
</reference>
<dbReference type="CDD" id="cd02662">
    <property type="entry name" value="Peptidase_C19F"/>
    <property type="match status" value="1"/>
</dbReference>
<dbReference type="InterPro" id="IPR018200">
    <property type="entry name" value="USP_CS"/>
</dbReference>
<keyword evidence="1" id="KW-1133">Transmembrane helix</keyword>
<dbReference type="RefSeq" id="XP_041139429.1">
    <property type="nucleotide sequence ID" value="XM_041281638.1"/>
</dbReference>
<dbReference type="GO" id="GO:0005634">
    <property type="term" value="C:nucleus"/>
    <property type="evidence" value="ECO:0007669"/>
    <property type="project" value="TreeGrafter"/>
</dbReference>
<dbReference type="Proteomes" id="UP000663131">
    <property type="component" value="Chromosome 9"/>
</dbReference>
<dbReference type="InterPro" id="IPR038765">
    <property type="entry name" value="Papain-like_cys_pep_sf"/>
</dbReference>
<dbReference type="GeneID" id="64575049"/>
<dbReference type="Pfam" id="PF00443">
    <property type="entry name" value="UCH"/>
    <property type="match status" value="1"/>
</dbReference>
<dbReference type="OrthoDB" id="2248014at2759"/>
<dbReference type="PROSITE" id="PS00973">
    <property type="entry name" value="USP_2"/>
    <property type="match status" value="1"/>
</dbReference>
<dbReference type="PANTHER" id="PTHR24006">
    <property type="entry name" value="UBIQUITIN CARBOXYL-TERMINAL HYDROLASE"/>
    <property type="match status" value="1"/>
</dbReference>
<protein>
    <recommendedName>
        <fullName evidence="2">USP domain-containing protein</fullName>
    </recommendedName>
</protein>